<dbReference type="AlphaFoldDB" id="G0VIJ7"/>
<evidence type="ECO:0000313" key="1">
    <source>
        <dbReference type="EMBL" id="CCC71322.1"/>
    </source>
</evidence>
<reference key="2">
    <citation type="submission" date="2011-08" db="EMBL/GenBank/DDBJ databases">
        <title>Genome sequence of Naumovozyma castellii.</title>
        <authorList>
            <person name="Gordon J.L."/>
            <person name="Armisen D."/>
            <person name="Proux-Wera E."/>
            <person name="OhEigeartaigh S.S."/>
            <person name="Byrne K.P."/>
            <person name="Wolfe K.H."/>
        </authorList>
    </citation>
    <scope>NUCLEOTIDE SEQUENCE</scope>
    <source>
        <strain>Type strain:CBS 4309</strain>
    </source>
</reference>
<dbReference type="Proteomes" id="UP000001640">
    <property type="component" value="Chromosome 8"/>
</dbReference>
<dbReference type="EMBL" id="HE576759">
    <property type="protein sequence ID" value="CCC71322.1"/>
    <property type="molecule type" value="Genomic_DNA"/>
</dbReference>
<sequence length="381" mass="45090">MSSAFRERYPIFFPESWKLSNSFYNIKYYTEQCKTKCICSEEEQARRRSLCSSFHFSWKLEDYYDLFIVKNRVLCELFEELSYLSSNNDKEENRSQQRDKIKEVIMVCGPSLDEIIRFSSVASLSFSQIEIVLRRFGGPDHIKKIISTEIRKRKPKYSPILSKSMLNRFHGPFSSVYTGHSGLKRTPFLFTNCSGYEVTSLYNYLDDLYMKLTWNDKSADFQTLRYAMRKTYLQVESHLKTQRYIEAAKKNVYKIVSNICLSENMDNRNRMRLQDVFAYNSMDFVWGSGIIPCGDIFYTGLEATWKNTSEQIHYPNYEEAYIYSKLLDCDTDVREYPPREPYMPLKSNNVISGLRKRKEHSVQEYIVPNVHNWTNDDQIST</sequence>
<dbReference type="GeneID" id="96905003"/>
<dbReference type="RefSeq" id="XP_003677673.1">
    <property type="nucleotide sequence ID" value="XM_003677625.1"/>
</dbReference>
<evidence type="ECO:0000313" key="2">
    <source>
        <dbReference type="Proteomes" id="UP000001640"/>
    </source>
</evidence>
<gene>
    <name evidence="1" type="primary">NCAS0H00120</name>
    <name evidence="1" type="ordered locus">NCAS_0H00120</name>
</gene>
<dbReference type="InParanoid" id="G0VIJ7"/>
<organism evidence="1 2">
    <name type="scientific">Naumovozyma castellii</name>
    <name type="common">Yeast</name>
    <name type="synonym">Saccharomyces castellii</name>
    <dbReference type="NCBI Taxonomy" id="27288"/>
    <lineage>
        <taxon>Eukaryota</taxon>
        <taxon>Fungi</taxon>
        <taxon>Dikarya</taxon>
        <taxon>Ascomycota</taxon>
        <taxon>Saccharomycotina</taxon>
        <taxon>Saccharomycetes</taxon>
        <taxon>Saccharomycetales</taxon>
        <taxon>Saccharomycetaceae</taxon>
        <taxon>Naumovozyma</taxon>
    </lineage>
</organism>
<accession>G0VIJ7</accession>
<dbReference type="KEGG" id="ncs:NCAS_0H00120"/>
<protein>
    <submittedName>
        <fullName evidence="1">Uncharacterized protein</fullName>
    </submittedName>
</protein>
<proteinExistence type="predicted"/>
<dbReference type="HOGENOM" id="CLU_758853_0_0_1"/>
<keyword evidence="2" id="KW-1185">Reference proteome</keyword>
<reference evidence="1 2" key="1">
    <citation type="journal article" date="2011" name="Proc. Natl. Acad. Sci. U.S.A.">
        <title>Evolutionary erosion of yeast sex chromosomes by mating-type switching accidents.</title>
        <authorList>
            <person name="Gordon J.L."/>
            <person name="Armisen D."/>
            <person name="Proux-Wera E."/>
            <person name="Oheigeartaigh S.S."/>
            <person name="Byrne K.P."/>
            <person name="Wolfe K.H."/>
        </authorList>
    </citation>
    <scope>NUCLEOTIDE SEQUENCE [LARGE SCALE GENOMIC DNA]</scope>
    <source>
        <strain evidence="2">ATCC 76901 / BCRC 22586 / CBS 4309 / NBRC 1992 / NRRL Y-12630</strain>
    </source>
</reference>
<name>G0VIJ7_NAUCA</name>